<sequence>MYVPSGEAYTQRPVERPRPVTEAIEETTAPVLSYDNKQSTDQITEDLDTKLTFSPPTTTAAQSVPDVDPMGEWHLKEITWPDPRVGGFRRTVKVLTQNANGPCSLLALANVLILRGSIHISSKTDKISYSALSTLIADFLVTRPQLENSRGLTLEAALNILPTTVQGLNVNIGFDAINSFQSTEGSSDEFALFEMAGVQLVHGWIADTSSEEEWEAMKRAAGEKPTYDAVQEAIIKGMDGDGQAAKDAVVLQHFLQSTGTQLTFPGLFALNALDPGSVVAFFRNSHLSVLYRRPPSTTDDNDTSPTLYQLVTDQSFALEPEITWESIVDIDGSGTSYFNSEFFPASSAGGDYSGMSAGEVVRRDERARRDAERKAREEQGDEYRGSLDDQTDLQLARALQEEEDRLVAESYRDQEHQRQRRENVQLDPAVRARAAPVPEESEGRPSKGKKEREGKKDCLVM</sequence>
<evidence type="ECO:0000313" key="1">
    <source>
        <dbReference type="EMBL" id="KAJ9098573.1"/>
    </source>
</evidence>
<dbReference type="Proteomes" id="UP001230649">
    <property type="component" value="Unassembled WGS sequence"/>
</dbReference>
<protein>
    <submittedName>
        <fullName evidence="1">Uncharacterized protein</fullName>
    </submittedName>
</protein>
<keyword evidence="2" id="KW-1185">Reference proteome</keyword>
<comment type="caution">
    <text evidence="1">The sequence shown here is derived from an EMBL/GenBank/DDBJ whole genome shotgun (WGS) entry which is preliminary data.</text>
</comment>
<name>A0ACC2VGS0_9TREE</name>
<gene>
    <name evidence="1" type="ORF">QFC20_005916</name>
</gene>
<evidence type="ECO:0000313" key="2">
    <source>
        <dbReference type="Proteomes" id="UP001230649"/>
    </source>
</evidence>
<accession>A0ACC2VGS0</accession>
<organism evidence="1 2">
    <name type="scientific">Naganishia adeliensis</name>
    <dbReference type="NCBI Taxonomy" id="92952"/>
    <lineage>
        <taxon>Eukaryota</taxon>
        <taxon>Fungi</taxon>
        <taxon>Dikarya</taxon>
        <taxon>Basidiomycota</taxon>
        <taxon>Agaricomycotina</taxon>
        <taxon>Tremellomycetes</taxon>
        <taxon>Filobasidiales</taxon>
        <taxon>Filobasidiaceae</taxon>
        <taxon>Naganishia</taxon>
    </lineage>
</organism>
<dbReference type="EMBL" id="JASBWS010000091">
    <property type="protein sequence ID" value="KAJ9098573.1"/>
    <property type="molecule type" value="Genomic_DNA"/>
</dbReference>
<reference evidence="1" key="1">
    <citation type="submission" date="2023-04" db="EMBL/GenBank/DDBJ databases">
        <title>Draft Genome sequencing of Naganishia species isolated from polar environments using Oxford Nanopore Technology.</title>
        <authorList>
            <person name="Leo P."/>
            <person name="Venkateswaran K."/>
        </authorList>
    </citation>
    <scope>NUCLEOTIDE SEQUENCE</scope>
    <source>
        <strain evidence="1">MNA-CCFEE 5262</strain>
    </source>
</reference>
<proteinExistence type="predicted"/>